<dbReference type="PANTHER" id="PTHR43011">
    <property type="entry name" value="IRON-SULFUR CLUSTER ASSEMBLY 2 HOMOLOG, MITOCHONDRIAL"/>
    <property type="match status" value="1"/>
</dbReference>
<organism evidence="3 4">
    <name type="scientific">Candidatus Annandia adelgestsuga</name>
    <dbReference type="NCBI Taxonomy" id="1302411"/>
    <lineage>
        <taxon>Bacteria</taxon>
        <taxon>Pseudomonadati</taxon>
        <taxon>Pseudomonadota</taxon>
        <taxon>Gammaproteobacteria</taxon>
        <taxon>Enterobacterales</taxon>
        <taxon>Enterobacteriaceae</taxon>
        <taxon>Candidatus Annandia</taxon>
    </lineage>
</organism>
<evidence type="ECO:0000259" key="2">
    <source>
        <dbReference type="Pfam" id="PF01521"/>
    </source>
</evidence>
<dbReference type="RefSeq" id="WP_126071404.1">
    <property type="nucleotide sequence ID" value="NZ_CP026513.1"/>
</dbReference>
<accession>A0A3S5HNV5</accession>
<dbReference type="InterPro" id="IPR000361">
    <property type="entry name" value="ATAP_core_dom"/>
</dbReference>
<dbReference type="EMBL" id="CP026513">
    <property type="protein sequence ID" value="AZP36141.1"/>
    <property type="molecule type" value="Genomic_DNA"/>
</dbReference>
<dbReference type="GO" id="GO:0051537">
    <property type="term" value="F:2 iron, 2 sulfur cluster binding"/>
    <property type="evidence" value="ECO:0007669"/>
    <property type="project" value="TreeGrafter"/>
</dbReference>
<dbReference type="SUPFAM" id="SSF89360">
    <property type="entry name" value="HesB-like domain"/>
    <property type="match status" value="1"/>
</dbReference>
<dbReference type="GO" id="GO:0005506">
    <property type="term" value="F:iron ion binding"/>
    <property type="evidence" value="ECO:0007669"/>
    <property type="project" value="TreeGrafter"/>
</dbReference>
<dbReference type="Pfam" id="PF01521">
    <property type="entry name" value="Fe-S_biosyn"/>
    <property type="match status" value="1"/>
</dbReference>
<dbReference type="PROSITE" id="PS01152">
    <property type="entry name" value="HESB"/>
    <property type="match status" value="1"/>
</dbReference>
<keyword evidence="4" id="KW-1185">Reference proteome</keyword>
<dbReference type="PANTHER" id="PTHR43011:SF1">
    <property type="entry name" value="IRON-SULFUR CLUSTER ASSEMBLY 2 HOMOLOG, MITOCHONDRIAL"/>
    <property type="match status" value="1"/>
</dbReference>
<reference evidence="3 4" key="1">
    <citation type="journal article" date="2018" name="Genome Biol. Evol.">
        <title>Partnering With a Pest: Genomes of Hemlock Woolly Adelgid Symbionts Reveal Atypical Nutritional Provisioning Patterns in Dual-Obligate Bacteria.</title>
        <authorList>
            <person name="Weglarz K.M."/>
            <person name="Havill N.P."/>
            <person name="Burke G.R."/>
            <person name="von Dohlen C.D."/>
        </authorList>
    </citation>
    <scope>NUCLEOTIDE SEQUENCE [LARGE SCALE GENOMIC DNA]</scope>
    <source>
        <strain evidence="3">ENA</strain>
    </source>
</reference>
<evidence type="ECO:0000256" key="1">
    <source>
        <dbReference type="ARBA" id="ARBA00023004"/>
    </source>
</evidence>
<name>A0A3S5HNV5_9ENTR</name>
<dbReference type="KEGG" id="aade:C3B56_00004"/>
<dbReference type="AlphaFoldDB" id="A0A3S5HNV5"/>
<dbReference type="GO" id="GO:0051539">
    <property type="term" value="F:4 iron, 4 sulfur cluster binding"/>
    <property type="evidence" value="ECO:0007669"/>
    <property type="project" value="TreeGrafter"/>
</dbReference>
<keyword evidence="1" id="KW-0408">Iron</keyword>
<dbReference type="InterPro" id="IPR017870">
    <property type="entry name" value="FeS_cluster_insertion_CS"/>
</dbReference>
<sequence length="114" mass="13113">MKNKKSFNIKFTKSAYKKIKKLSLQNKNKNLNFRIYIQGGGCSGFKYGFFFDKNLSNYDIFIKNKNIIIIIDKISIQYIIGSTIDYIENLEGSKFIVNNPNAKNNCSCGLSFDI</sequence>
<dbReference type="GO" id="GO:0016226">
    <property type="term" value="P:iron-sulfur cluster assembly"/>
    <property type="evidence" value="ECO:0007669"/>
    <property type="project" value="InterPro"/>
</dbReference>
<evidence type="ECO:0000313" key="3">
    <source>
        <dbReference type="EMBL" id="AZP36141.1"/>
    </source>
</evidence>
<dbReference type="Gene3D" id="2.60.300.12">
    <property type="entry name" value="HesB-like domain"/>
    <property type="match status" value="1"/>
</dbReference>
<dbReference type="Proteomes" id="UP000274458">
    <property type="component" value="Chromosome"/>
</dbReference>
<dbReference type="InterPro" id="IPR016092">
    <property type="entry name" value="ATAP"/>
</dbReference>
<dbReference type="NCBIfam" id="TIGR00049">
    <property type="entry name" value="iron-sulfur cluster assembly accessory protein"/>
    <property type="match status" value="1"/>
</dbReference>
<protein>
    <submittedName>
        <fullName evidence="3">Iron-sulfur cluster insertion protein ErpA</fullName>
    </submittedName>
</protein>
<dbReference type="OrthoDB" id="9801228at2"/>
<gene>
    <name evidence="3" type="primary">erpA</name>
    <name evidence="3" type="ORF">C3B56_00004</name>
</gene>
<dbReference type="NCBIfam" id="NF010147">
    <property type="entry name" value="PRK13623.1"/>
    <property type="match status" value="1"/>
</dbReference>
<evidence type="ECO:0000313" key="4">
    <source>
        <dbReference type="Proteomes" id="UP000274458"/>
    </source>
</evidence>
<proteinExistence type="predicted"/>
<dbReference type="InterPro" id="IPR035903">
    <property type="entry name" value="HesB-like_dom_sf"/>
</dbReference>
<feature type="domain" description="Core" evidence="2">
    <location>
        <begin position="8"/>
        <end position="109"/>
    </location>
</feature>